<reference evidence="3 4" key="1">
    <citation type="submission" date="2016-10" db="EMBL/GenBank/DDBJ databases">
        <authorList>
            <person name="de Groot N.N."/>
        </authorList>
    </citation>
    <scope>NUCLEOTIDE SEQUENCE [LARGE SCALE GENOMIC DNA]</scope>
    <source>
        <strain evidence="3 4">DSM 43067</strain>
    </source>
</reference>
<evidence type="ECO:0000313" key="3">
    <source>
        <dbReference type="EMBL" id="SFQ45439.1"/>
    </source>
</evidence>
<dbReference type="InterPro" id="IPR021994">
    <property type="entry name" value="DUF3592"/>
</dbReference>
<dbReference type="InParanoid" id="A0A1I5YMH4"/>
<protein>
    <recommendedName>
        <fullName evidence="2">DUF3592 domain-containing protein</fullName>
    </recommendedName>
</protein>
<evidence type="ECO:0000313" key="4">
    <source>
        <dbReference type="Proteomes" id="UP000183413"/>
    </source>
</evidence>
<accession>A0A1I5YMH4</accession>
<keyword evidence="4" id="KW-1185">Reference proteome</keyword>
<dbReference type="EMBL" id="FOVH01000035">
    <property type="protein sequence ID" value="SFQ45439.1"/>
    <property type="molecule type" value="Genomic_DNA"/>
</dbReference>
<keyword evidence="1" id="KW-0472">Membrane</keyword>
<proteinExistence type="predicted"/>
<organism evidence="3 4">
    <name type="scientific">Actinomadura madurae</name>
    <dbReference type="NCBI Taxonomy" id="1993"/>
    <lineage>
        <taxon>Bacteria</taxon>
        <taxon>Bacillati</taxon>
        <taxon>Actinomycetota</taxon>
        <taxon>Actinomycetes</taxon>
        <taxon>Streptosporangiales</taxon>
        <taxon>Thermomonosporaceae</taxon>
        <taxon>Actinomadura</taxon>
    </lineage>
</organism>
<dbReference type="Proteomes" id="UP000183413">
    <property type="component" value="Unassembled WGS sequence"/>
</dbReference>
<evidence type="ECO:0000256" key="1">
    <source>
        <dbReference type="SAM" id="Phobius"/>
    </source>
</evidence>
<keyword evidence="1" id="KW-1133">Transmembrane helix</keyword>
<gene>
    <name evidence="3" type="ORF">SAMN04489713_1354</name>
</gene>
<dbReference type="OrthoDB" id="3483478at2"/>
<feature type="transmembrane region" description="Helical" evidence="1">
    <location>
        <begin position="109"/>
        <end position="131"/>
    </location>
</feature>
<dbReference type="Pfam" id="PF12158">
    <property type="entry name" value="DUF3592"/>
    <property type="match status" value="1"/>
</dbReference>
<name>A0A1I5YMH4_9ACTN</name>
<dbReference type="RefSeq" id="WP_021594025.1">
    <property type="nucleotide sequence ID" value="NZ_FOVH01000035.1"/>
</dbReference>
<keyword evidence="1" id="KW-0812">Transmembrane</keyword>
<sequence>MDELSLLVVFAGCLFVAGVFLLARARLFRARAVRVSGRITKLDVIFSENGSTIREAIVEFVTEDGREITTKGGDIGMRNLREGSPVKVLYHPKKPAVAFVEGTSMRGGWVGGVFICFGLCLALAFVLTLLFGPE</sequence>
<feature type="domain" description="DUF3592" evidence="2">
    <location>
        <begin position="36"/>
        <end position="102"/>
    </location>
</feature>
<dbReference type="AlphaFoldDB" id="A0A1I5YMH4"/>
<feature type="transmembrane region" description="Helical" evidence="1">
    <location>
        <begin position="6"/>
        <end position="23"/>
    </location>
</feature>
<evidence type="ECO:0000259" key="2">
    <source>
        <dbReference type="Pfam" id="PF12158"/>
    </source>
</evidence>